<organism evidence="12 13">
    <name type="scientific">Capsicum baccatum</name>
    <name type="common">Peruvian pepper</name>
    <dbReference type="NCBI Taxonomy" id="33114"/>
    <lineage>
        <taxon>Eukaryota</taxon>
        <taxon>Viridiplantae</taxon>
        <taxon>Streptophyta</taxon>
        <taxon>Embryophyta</taxon>
        <taxon>Tracheophyta</taxon>
        <taxon>Spermatophyta</taxon>
        <taxon>Magnoliopsida</taxon>
        <taxon>eudicotyledons</taxon>
        <taxon>Gunneridae</taxon>
        <taxon>Pentapetalae</taxon>
        <taxon>asterids</taxon>
        <taxon>lamiids</taxon>
        <taxon>Solanales</taxon>
        <taxon>Solanaceae</taxon>
        <taxon>Solanoideae</taxon>
        <taxon>Capsiceae</taxon>
        <taxon>Capsicum</taxon>
    </lineage>
</organism>
<keyword evidence="13" id="KW-1185">Reference proteome</keyword>
<evidence type="ECO:0000256" key="3">
    <source>
        <dbReference type="ARBA" id="ARBA00022614"/>
    </source>
</evidence>
<evidence type="ECO:0000313" key="13">
    <source>
        <dbReference type="Proteomes" id="UP000224567"/>
    </source>
</evidence>
<comment type="caution">
    <text evidence="12">The sequence shown here is derived from an EMBL/GenBank/DDBJ whole genome shotgun (WGS) entry which is preliminary data.</text>
</comment>
<dbReference type="InterPro" id="IPR027417">
    <property type="entry name" value="P-loop_NTPase"/>
</dbReference>
<dbReference type="PANTHER" id="PTHR23155:SF1152">
    <property type="entry name" value="AAA+ ATPASE DOMAIN-CONTAINING PROTEIN"/>
    <property type="match status" value="1"/>
</dbReference>
<dbReference type="AlphaFoldDB" id="A0A2G2V485"/>
<dbReference type="Gene3D" id="1.10.8.430">
    <property type="entry name" value="Helical domain of apoptotic protease-activating factors"/>
    <property type="match status" value="1"/>
</dbReference>
<protein>
    <recommendedName>
        <fullName evidence="11">NB-ARC domain-containing protein</fullName>
    </recommendedName>
</protein>
<dbReference type="PRINTS" id="PR00364">
    <property type="entry name" value="DISEASERSIST"/>
</dbReference>
<dbReference type="InterPro" id="IPR036388">
    <property type="entry name" value="WH-like_DNA-bd_sf"/>
</dbReference>
<gene>
    <name evidence="12" type="ORF">CQW23_32666</name>
</gene>
<evidence type="ECO:0000256" key="2">
    <source>
        <dbReference type="ARBA" id="ARBA00008894"/>
    </source>
</evidence>
<accession>A0A2G2V485</accession>
<evidence type="ECO:0000256" key="7">
    <source>
        <dbReference type="ARBA" id="ARBA00022840"/>
    </source>
</evidence>
<reference evidence="13" key="2">
    <citation type="journal article" date="2017" name="J. Anim. Genet.">
        <title>Multiple reference genome sequences of hot pepper reveal the massive evolution of plant disease resistance genes by retroduplication.</title>
        <authorList>
            <person name="Kim S."/>
            <person name="Park J."/>
            <person name="Yeom S.-I."/>
            <person name="Kim Y.-M."/>
            <person name="Seo E."/>
            <person name="Kim K.-T."/>
            <person name="Kim M.-S."/>
            <person name="Lee J.M."/>
            <person name="Cheong K."/>
            <person name="Shin H.-S."/>
            <person name="Kim S.-B."/>
            <person name="Han K."/>
            <person name="Lee J."/>
            <person name="Park M."/>
            <person name="Lee H.-A."/>
            <person name="Lee H.-Y."/>
            <person name="Lee Y."/>
            <person name="Oh S."/>
            <person name="Lee J.H."/>
            <person name="Choi E."/>
            <person name="Choi E."/>
            <person name="Lee S.E."/>
            <person name="Jeon J."/>
            <person name="Kim H."/>
            <person name="Choi G."/>
            <person name="Song H."/>
            <person name="Lee J."/>
            <person name="Lee S.-C."/>
            <person name="Kwon J.-K."/>
            <person name="Lee H.-Y."/>
            <person name="Koo N."/>
            <person name="Hong Y."/>
            <person name="Kim R.W."/>
            <person name="Kang W.-H."/>
            <person name="Huh J.H."/>
            <person name="Kang B.-C."/>
            <person name="Yang T.-J."/>
            <person name="Lee Y.-H."/>
            <person name="Bennetzen J.L."/>
            <person name="Choi D."/>
        </authorList>
    </citation>
    <scope>NUCLEOTIDE SEQUENCE [LARGE SCALE GENOMIC DNA]</scope>
    <source>
        <strain evidence="13">cv. PBC81</strain>
    </source>
</reference>
<dbReference type="Gene3D" id="3.40.50.300">
    <property type="entry name" value="P-loop containing nucleotide triphosphate hydrolases"/>
    <property type="match status" value="1"/>
</dbReference>
<evidence type="ECO:0000259" key="11">
    <source>
        <dbReference type="Pfam" id="PF00931"/>
    </source>
</evidence>
<reference evidence="12 13" key="1">
    <citation type="journal article" date="2017" name="Genome Biol.">
        <title>New reference genome sequences of hot pepper reveal the massive evolution of plant disease-resistance genes by retroduplication.</title>
        <authorList>
            <person name="Kim S."/>
            <person name="Park J."/>
            <person name="Yeom S.I."/>
            <person name="Kim Y.M."/>
            <person name="Seo E."/>
            <person name="Kim K.T."/>
            <person name="Kim M.S."/>
            <person name="Lee J.M."/>
            <person name="Cheong K."/>
            <person name="Shin H.S."/>
            <person name="Kim S.B."/>
            <person name="Han K."/>
            <person name="Lee J."/>
            <person name="Park M."/>
            <person name="Lee H.A."/>
            <person name="Lee H.Y."/>
            <person name="Lee Y."/>
            <person name="Oh S."/>
            <person name="Lee J.H."/>
            <person name="Choi E."/>
            <person name="Choi E."/>
            <person name="Lee S.E."/>
            <person name="Jeon J."/>
            <person name="Kim H."/>
            <person name="Choi G."/>
            <person name="Song H."/>
            <person name="Lee J."/>
            <person name="Lee S.C."/>
            <person name="Kwon J.K."/>
            <person name="Lee H.Y."/>
            <person name="Koo N."/>
            <person name="Hong Y."/>
            <person name="Kim R.W."/>
            <person name="Kang W.H."/>
            <person name="Huh J.H."/>
            <person name="Kang B.C."/>
            <person name="Yang T.J."/>
            <person name="Lee Y.H."/>
            <person name="Bennetzen J.L."/>
            <person name="Choi D."/>
        </authorList>
    </citation>
    <scope>NUCLEOTIDE SEQUENCE [LARGE SCALE GENOMIC DNA]</scope>
    <source>
        <strain evidence="13">cv. PBC81</strain>
    </source>
</reference>
<feature type="domain" description="NB-ARC" evidence="11">
    <location>
        <begin position="173"/>
        <end position="330"/>
    </location>
</feature>
<keyword evidence="3" id="KW-0433">Leucine-rich repeat</keyword>
<evidence type="ECO:0000256" key="10">
    <source>
        <dbReference type="SAM" id="MobiDB-lite"/>
    </source>
</evidence>
<evidence type="ECO:0000256" key="4">
    <source>
        <dbReference type="ARBA" id="ARBA00022737"/>
    </source>
</evidence>
<feature type="compositionally biased region" description="Basic and acidic residues" evidence="10">
    <location>
        <begin position="119"/>
        <end position="128"/>
    </location>
</feature>
<comment type="subcellular location">
    <subcellularLocation>
        <location evidence="1">Membrane</location>
        <topology evidence="1">Peripheral membrane protein</topology>
    </subcellularLocation>
</comment>
<dbReference type="Gene3D" id="1.10.10.10">
    <property type="entry name" value="Winged helix-like DNA-binding domain superfamily/Winged helix DNA-binding domain"/>
    <property type="match status" value="1"/>
</dbReference>
<evidence type="ECO:0000256" key="1">
    <source>
        <dbReference type="ARBA" id="ARBA00004170"/>
    </source>
</evidence>
<dbReference type="InterPro" id="IPR042197">
    <property type="entry name" value="Apaf_helical"/>
</dbReference>
<dbReference type="GO" id="GO:0043531">
    <property type="term" value="F:ADP binding"/>
    <property type="evidence" value="ECO:0007669"/>
    <property type="project" value="InterPro"/>
</dbReference>
<dbReference type="InterPro" id="IPR002182">
    <property type="entry name" value="NB-ARC"/>
</dbReference>
<comment type="similarity">
    <text evidence="2">Belongs to the disease resistance NB-LRR family.</text>
</comment>
<evidence type="ECO:0000256" key="9">
    <source>
        <dbReference type="ARBA" id="ARBA00023136"/>
    </source>
</evidence>
<dbReference type="SUPFAM" id="SSF52540">
    <property type="entry name" value="P-loop containing nucleoside triphosphate hydrolases"/>
    <property type="match status" value="1"/>
</dbReference>
<evidence type="ECO:0000256" key="6">
    <source>
        <dbReference type="ARBA" id="ARBA00022821"/>
    </source>
</evidence>
<dbReference type="GO" id="GO:0098542">
    <property type="term" value="P:defense response to other organism"/>
    <property type="evidence" value="ECO:0007669"/>
    <property type="project" value="TreeGrafter"/>
</dbReference>
<dbReference type="GO" id="GO:0005524">
    <property type="term" value="F:ATP binding"/>
    <property type="evidence" value="ECO:0007669"/>
    <property type="project" value="UniProtKB-KW"/>
</dbReference>
<dbReference type="GO" id="GO:0005737">
    <property type="term" value="C:cytoplasm"/>
    <property type="evidence" value="ECO:0007669"/>
    <property type="project" value="UniProtKB-SubCell"/>
</dbReference>
<feature type="region of interest" description="Disordered" evidence="10">
    <location>
        <begin position="612"/>
        <end position="636"/>
    </location>
</feature>
<dbReference type="OrthoDB" id="1291908at2759"/>
<keyword evidence="6" id="KW-0611">Plant defense</keyword>
<dbReference type="Pfam" id="PF00931">
    <property type="entry name" value="NB-ARC"/>
    <property type="match status" value="1"/>
</dbReference>
<dbReference type="Proteomes" id="UP000224567">
    <property type="component" value="Unassembled WGS sequence"/>
</dbReference>
<dbReference type="GO" id="GO:0016020">
    <property type="term" value="C:membrane"/>
    <property type="evidence" value="ECO:0007669"/>
    <property type="project" value="UniProtKB-SubCell"/>
</dbReference>
<keyword evidence="9" id="KW-0472">Membrane</keyword>
<dbReference type="EMBL" id="MLFT02000323">
    <property type="protein sequence ID" value="PHT27728.1"/>
    <property type="molecule type" value="Genomic_DNA"/>
</dbReference>
<proteinExistence type="inferred from homology"/>
<sequence length="636" mass="72210">MAYASVASLVRTMELLLMSDSPMLSLAFCHREEIVALHKKVSSIEAFLKNSDKQISSYGAMTDLEVRIKGFANAAEDKIEFGLREAMIAEDETQRGKAHEELRESLRQVAKDIDRVQEESKTIQDHKGRQASTRSLARDMSSEKLPNLEASNNMVGSGKENKRVLEEIRGGSSDEQKIFPIVGMGGIGKTTLAKQVFNHPSIQSHFDIRAWATISKEYNVKEILLSLLQSIIKINDKVYCRSEAELADLLQKYLKRKRYLIVKHDIWNYKAWDETRQCFPIDNNGSRILLTTRHTEVALYTSSSNLLLKMNLMNSDESWYLFKSKAYANERFPSELKATGKEISKRCQGLPLRIVVVSGLFCKSKSTKEEWKNVAKHIKSFLMKDPAEQCLRVVALSYNYLPNDLKSFLLYLGIFPEDSEISVKRLDLVDTCLTLASQKSADGRKIKTCRVHVLVNELCLGEAQRKNLLFIRNYKTETVPLVGCRLISIQKRRQTGVCFHDENFVTSLTQTNDDDCPLRRIRSIFLFAAPSLSTNSNLELGYLNLIRVFDLSSMYFSDFPLQTLSLSLLRHCLHLEEIPIEFADIYSLQLIESQNCSAKLAASAERIQEEQESLGSKAVDVRSYNDPAKCEQSGSD</sequence>
<evidence type="ECO:0000256" key="8">
    <source>
        <dbReference type="ARBA" id="ARBA00023054"/>
    </source>
</evidence>
<dbReference type="Gene3D" id="1.20.5.4130">
    <property type="match status" value="1"/>
</dbReference>
<evidence type="ECO:0000256" key="5">
    <source>
        <dbReference type="ARBA" id="ARBA00022741"/>
    </source>
</evidence>
<dbReference type="FunFam" id="3.40.50.300:FF:001091">
    <property type="entry name" value="Probable disease resistance protein At1g61300"/>
    <property type="match status" value="1"/>
</dbReference>
<dbReference type="CDD" id="cd14798">
    <property type="entry name" value="RX-CC_like"/>
    <property type="match status" value="1"/>
</dbReference>
<dbReference type="InterPro" id="IPR044974">
    <property type="entry name" value="Disease_R_plants"/>
</dbReference>
<feature type="region of interest" description="Disordered" evidence="10">
    <location>
        <begin position="119"/>
        <end position="141"/>
    </location>
</feature>
<keyword evidence="7" id="KW-0067">ATP-binding</keyword>
<keyword evidence="8" id="KW-0175">Coiled coil</keyword>
<keyword evidence="4" id="KW-0677">Repeat</keyword>
<evidence type="ECO:0000313" key="12">
    <source>
        <dbReference type="EMBL" id="PHT27728.1"/>
    </source>
</evidence>
<dbReference type="InterPro" id="IPR038005">
    <property type="entry name" value="RX-like_CC"/>
</dbReference>
<dbReference type="PANTHER" id="PTHR23155">
    <property type="entry name" value="DISEASE RESISTANCE PROTEIN RP"/>
    <property type="match status" value="1"/>
</dbReference>
<keyword evidence="5" id="KW-0547">Nucleotide-binding</keyword>
<name>A0A2G2V485_CAPBA</name>